<dbReference type="EMBL" id="QKSB01000068">
    <property type="protein sequence ID" value="PZE15545.1"/>
    <property type="molecule type" value="Genomic_DNA"/>
</dbReference>
<gene>
    <name evidence="2" type="ORF">DNU06_17535</name>
</gene>
<evidence type="ECO:0000256" key="1">
    <source>
        <dbReference type="SAM" id="Phobius"/>
    </source>
</evidence>
<evidence type="ECO:0000313" key="2">
    <source>
        <dbReference type="EMBL" id="PZE15545.1"/>
    </source>
</evidence>
<feature type="non-terminal residue" evidence="2">
    <location>
        <position position="99"/>
    </location>
</feature>
<keyword evidence="1" id="KW-0472">Membrane</keyword>
<name>A0A2W1N8H6_9FLAO</name>
<dbReference type="AlphaFoldDB" id="A0A2W1N8H6"/>
<accession>A0A2W1N8H6</accession>
<keyword evidence="3" id="KW-1185">Reference proteome</keyword>
<keyword evidence="1" id="KW-1133">Transmembrane helix</keyword>
<protein>
    <submittedName>
        <fullName evidence="2">Uncharacterized protein</fullName>
    </submittedName>
</protein>
<keyword evidence="1" id="KW-0812">Transmembrane</keyword>
<organism evidence="2 3">
    <name type="scientific">Putridiphycobacter roseus</name>
    <dbReference type="NCBI Taxonomy" id="2219161"/>
    <lineage>
        <taxon>Bacteria</taxon>
        <taxon>Pseudomonadati</taxon>
        <taxon>Bacteroidota</taxon>
        <taxon>Flavobacteriia</taxon>
        <taxon>Flavobacteriales</taxon>
        <taxon>Crocinitomicaceae</taxon>
        <taxon>Putridiphycobacter</taxon>
    </lineage>
</organism>
<feature type="transmembrane region" description="Helical" evidence="1">
    <location>
        <begin position="6"/>
        <end position="26"/>
    </location>
</feature>
<sequence>MLLLLMRLILRAVVSMITLGILVTWVQRVFKTQTIFILPMAITQSTYKRPVILVVCTTRVKASTFSIILRQILSCLIHKFAAGIAFSFRIHQPRIPAEP</sequence>
<comment type="caution">
    <text evidence="2">The sequence shown here is derived from an EMBL/GenBank/DDBJ whole genome shotgun (WGS) entry which is preliminary data.</text>
</comment>
<proteinExistence type="predicted"/>
<evidence type="ECO:0000313" key="3">
    <source>
        <dbReference type="Proteomes" id="UP000249248"/>
    </source>
</evidence>
<dbReference type="Proteomes" id="UP000249248">
    <property type="component" value="Unassembled WGS sequence"/>
</dbReference>
<reference evidence="2 3" key="1">
    <citation type="submission" date="2018-06" db="EMBL/GenBank/DDBJ databases">
        <title>The draft genome sequence of Crocinitomix sp. SM1701.</title>
        <authorList>
            <person name="Zhang X."/>
        </authorList>
    </citation>
    <scope>NUCLEOTIDE SEQUENCE [LARGE SCALE GENOMIC DNA]</scope>
    <source>
        <strain evidence="2 3">SM1701</strain>
    </source>
</reference>